<dbReference type="Pfam" id="PF02781">
    <property type="entry name" value="G6PD_C"/>
    <property type="match status" value="1"/>
</dbReference>
<keyword evidence="5" id="KW-0560">Oxidoreductase</keyword>
<dbReference type="SUPFAM" id="SSF55347">
    <property type="entry name" value="Glyceraldehyde-3-phosphate dehydrogenase-like, C-terminal domain"/>
    <property type="match status" value="1"/>
</dbReference>
<dbReference type="Gene3D" id="3.40.50.720">
    <property type="entry name" value="NAD(P)-binding Rossmann-like Domain"/>
    <property type="match status" value="1"/>
</dbReference>
<dbReference type="Gene3D" id="3.30.360.10">
    <property type="entry name" value="Dihydrodipicolinate Reductase, domain 2"/>
    <property type="match status" value="1"/>
</dbReference>
<dbReference type="FunFam" id="3.30.360.10:FF:000011">
    <property type="entry name" value="Glucose-6-phosphate 1-dehydrogenase"/>
    <property type="match status" value="1"/>
</dbReference>
<dbReference type="InterPro" id="IPR019796">
    <property type="entry name" value="G6P_DH_AS"/>
</dbReference>
<evidence type="ECO:0000256" key="5">
    <source>
        <dbReference type="ARBA" id="ARBA00023002"/>
    </source>
</evidence>
<sequence>MSSQIIPVEPFDYVVFGGNGDLAERKLLPALYHRDHDGQVPDASRIIGASRSEISDEDYRAFARQALAKHVDAADMHQVSVDRFLSRLHYRKVDARADEGWDDLRALLDEAGEDRVRAFYLAVGPSLFADFARQIGERGLSSANMRLVVEKPVGRDLKSACELNRIIADHFTEEQVFRIDHYLGKETVQNLMVLRFANALYEPIWNSAHIDHVQITVAESVGLEGRAGYYDKSGALRDMVQNHIVQLMCLVALEPPSALDADALRDEKLKVLRALRPIDASNVESRTVRGQYKAGASDGGAVKGYLDDLGNGESNTETFVAIKAEINNWRWAGVPFYLRTGKRLSERMSEIVVTFRPIPHSIFAGAAGNIVQNQLVMRLQPNEGVKQWLMIKDPGPGGMRLRHVPLDMSFAESFRVRNPDAYERLLMDVIRGNQTLFMRRDEVEAAWKWVDPILDAWEEKGMKPQGYTAGTWGPSSGVALIERDGRTWHEPD</sequence>
<evidence type="ECO:0000256" key="2">
    <source>
        <dbReference type="ARBA" id="ARBA00009975"/>
    </source>
</evidence>
<keyword evidence="6" id="KW-0119">Carbohydrate metabolism</keyword>
<dbReference type="Pfam" id="PF00479">
    <property type="entry name" value="G6PD_N"/>
    <property type="match status" value="1"/>
</dbReference>
<comment type="similarity">
    <text evidence="2">Belongs to the glucose-6-phosphate dehydrogenase family.</text>
</comment>
<dbReference type="UniPathway" id="UPA00115"/>
<evidence type="ECO:0000256" key="6">
    <source>
        <dbReference type="ARBA" id="ARBA00023277"/>
    </source>
</evidence>
<comment type="pathway">
    <text evidence="1">Carbohydrate degradation; pentose phosphate pathway; D-ribulose 5-phosphate from D-glucose 6-phosphate (oxidative stage): step 1/3.</text>
</comment>
<dbReference type="InterPro" id="IPR001282">
    <property type="entry name" value="G6P_DH"/>
</dbReference>
<evidence type="ECO:0000256" key="3">
    <source>
        <dbReference type="ARBA" id="ARBA00022526"/>
    </source>
</evidence>
<protein>
    <recommendedName>
        <fullName evidence="10">Glucose-6-phosphate dehydrogenase C-terminal domain-containing protein</fullName>
    </recommendedName>
</protein>
<feature type="domain" description="Glucose-6-phosphate dehydrogenase C-terminal" evidence="8">
    <location>
        <begin position="192"/>
        <end position="489"/>
    </location>
</feature>
<reference evidence="9" key="1">
    <citation type="journal article" date="2015" name="Nature">
        <title>Complex archaea that bridge the gap between prokaryotes and eukaryotes.</title>
        <authorList>
            <person name="Spang A."/>
            <person name="Saw J.H."/>
            <person name="Jorgensen S.L."/>
            <person name="Zaremba-Niedzwiedzka K."/>
            <person name="Martijn J."/>
            <person name="Lind A.E."/>
            <person name="van Eijk R."/>
            <person name="Schleper C."/>
            <person name="Guy L."/>
            <person name="Ettema T.J."/>
        </authorList>
    </citation>
    <scope>NUCLEOTIDE SEQUENCE</scope>
</reference>
<accession>A0A0F9V400</accession>
<proteinExistence type="inferred from homology"/>
<comment type="caution">
    <text evidence="9">The sequence shown here is derived from an EMBL/GenBank/DDBJ whole genome shotgun (WGS) entry which is preliminary data.</text>
</comment>
<organism evidence="9">
    <name type="scientific">marine sediment metagenome</name>
    <dbReference type="NCBI Taxonomy" id="412755"/>
    <lineage>
        <taxon>unclassified sequences</taxon>
        <taxon>metagenomes</taxon>
        <taxon>ecological metagenomes</taxon>
    </lineage>
</organism>
<evidence type="ECO:0000313" key="9">
    <source>
        <dbReference type="EMBL" id="KKN94407.1"/>
    </source>
</evidence>
<dbReference type="PANTHER" id="PTHR23429">
    <property type="entry name" value="GLUCOSE-6-PHOSPHATE 1-DEHYDROGENASE G6PD"/>
    <property type="match status" value="1"/>
</dbReference>
<dbReference type="InterPro" id="IPR036291">
    <property type="entry name" value="NAD(P)-bd_dom_sf"/>
</dbReference>
<dbReference type="InterPro" id="IPR022674">
    <property type="entry name" value="G6P_DH_NAD-bd"/>
</dbReference>
<name>A0A0F9V400_9ZZZZ</name>
<dbReference type="SUPFAM" id="SSF51735">
    <property type="entry name" value="NAD(P)-binding Rossmann-fold domains"/>
    <property type="match status" value="1"/>
</dbReference>
<evidence type="ECO:0000259" key="7">
    <source>
        <dbReference type="Pfam" id="PF00479"/>
    </source>
</evidence>
<evidence type="ECO:0000256" key="4">
    <source>
        <dbReference type="ARBA" id="ARBA00022857"/>
    </source>
</evidence>
<gene>
    <name evidence="9" type="ORF">LCGC14_0187540</name>
</gene>
<keyword evidence="3" id="KW-0313">Glucose metabolism</keyword>
<dbReference type="PANTHER" id="PTHR23429:SF0">
    <property type="entry name" value="GLUCOSE-6-PHOSPHATE 1-DEHYDROGENASE"/>
    <property type="match status" value="1"/>
</dbReference>
<feature type="domain" description="Glucose-6-phosphate dehydrogenase NAD-binding" evidence="7">
    <location>
        <begin position="14"/>
        <end position="190"/>
    </location>
</feature>
<dbReference type="EMBL" id="LAZR01000078">
    <property type="protein sequence ID" value="KKN94407.1"/>
    <property type="molecule type" value="Genomic_DNA"/>
</dbReference>
<dbReference type="GO" id="GO:0004345">
    <property type="term" value="F:glucose-6-phosphate dehydrogenase activity"/>
    <property type="evidence" value="ECO:0007669"/>
    <property type="project" value="InterPro"/>
</dbReference>
<dbReference type="GO" id="GO:0009051">
    <property type="term" value="P:pentose-phosphate shunt, oxidative branch"/>
    <property type="evidence" value="ECO:0007669"/>
    <property type="project" value="TreeGrafter"/>
</dbReference>
<dbReference type="GO" id="GO:0006006">
    <property type="term" value="P:glucose metabolic process"/>
    <property type="evidence" value="ECO:0007669"/>
    <property type="project" value="UniProtKB-KW"/>
</dbReference>
<evidence type="ECO:0008006" key="10">
    <source>
        <dbReference type="Google" id="ProtNLM"/>
    </source>
</evidence>
<dbReference type="PIRSF" id="PIRSF000110">
    <property type="entry name" value="G6PD"/>
    <property type="match status" value="1"/>
</dbReference>
<dbReference type="PRINTS" id="PR00079">
    <property type="entry name" value="G6PDHDRGNASE"/>
</dbReference>
<dbReference type="PROSITE" id="PS00069">
    <property type="entry name" value="G6P_DEHYDROGENASE"/>
    <property type="match status" value="1"/>
</dbReference>
<dbReference type="HAMAP" id="MF_00966">
    <property type="entry name" value="G6PD"/>
    <property type="match status" value="1"/>
</dbReference>
<dbReference type="GO" id="GO:0050661">
    <property type="term" value="F:NADP binding"/>
    <property type="evidence" value="ECO:0007669"/>
    <property type="project" value="InterPro"/>
</dbReference>
<dbReference type="GO" id="GO:0005829">
    <property type="term" value="C:cytosol"/>
    <property type="evidence" value="ECO:0007669"/>
    <property type="project" value="TreeGrafter"/>
</dbReference>
<dbReference type="NCBIfam" id="TIGR00871">
    <property type="entry name" value="zwf"/>
    <property type="match status" value="1"/>
</dbReference>
<evidence type="ECO:0000256" key="1">
    <source>
        <dbReference type="ARBA" id="ARBA00004937"/>
    </source>
</evidence>
<dbReference type="AlphaFoldDB" id="A0A0F9V400"/>
<evidence type="ECO:0000259" key="8">
    <source>
        <dbReference type="Pfam" id="PF02781"/>
    </source>
</evidence>
<dbReference type="InterPro" id="IPR022675">
    <property type="entry name" value="G6P_DH_C"/>
</dbReference>
<keyword evidence="4" id="KW-0521">NADP</keyword>